<evidence type="ECO:0000256" key="5">
    <source>
        <dbReference type="ARBA" id="ARBA00022723"/>
    </source>
</evidence>
<feature type="binding site" evidence="17">
    <location>
        <position position="146"/>
    </location>
    <ligand>
        <name>(6S)-NADPHX</name>
        <dbReference type="ChEBI" id="CHEBI:64076"/>
    </ligand>
</feature>
<comment type="similarity">
    <text evidence="4 18">In the C-terminal section; belongs to the NnrD/CARKD family.</text>
</comment>
<comment type="catalytic activity">
    <reaction evidence="1 17 18">
        <text>(6R)-NADHX = (6S)-NADHX</text>
        <dbReference type="Rhea" id="RHEA:32215"/>
        <dbReference type="ChEBI" id="CHEBI:64074"/>
        <dbReference type="ChEBI" id="CHEBI:64075"/>
        <dbReference type="EC" id="5.1.99.6"/>
    </reaction>
</comment>
<comment type="catalytic activity">
    <reaction evidence="15 18">
        <text>(6S)-NADHX + ADP = AMP + phosphate + NADH + H(+)</text>
        <dbReference type="Rhea" id="RHEA:32223"/>
        <dbReference type="ChEBI" id="CHEBI:15378"/>
        <dbReference type="ChEBI" id="CHEBI:43474"/>
        <dbReference type="ChEBI" id="CHEBI:57945"/>
        <dbReference type="ChEBI" id="CHEBI:64074"/>
        <dbReference type="ChEBI" id="CHEBI:456215"/>
        <dbReference type="ChEBI" id="CHEBI:456216"/>
        <dbReference type="EC" id="4.2.1.136"/>
    </reaction>
</comment>
<evidence type="ECO:0000256" key="2">
    <source>
        <dbReference type="ARBA" id="ARBA00000909"/>
    </source>
</evidence>
<feature type="domain" description="YjeF C-terminal" evidence="19">
    <location>
        <begin position="210"/>
        <end position="462"/>
    </location>
</feature>
<protein>
    <recommendedName>
        <fullName evidence="17">NAD(P)H-hydrate epimerase</fullName>
        <ecNumber evidence="17">5.1.99.6</ecNumber>
    </recommendedName>
    <alternativeName>
        <fullName evidence="17">NAD(P)HX epimerase</fullName>
    </alternativeName>
</protein>
<comment type="function">
    <text evidence="17">Catalyzes the epimerization of the S- and R-forms of NAD(P)HX, a damaged form of NAD(P)H that is a result of enzymatic or heat-dependent hydration. This is a prerequisite for the S-specific NAD(P)H-hydrate dehydratase to allow the repair of both epimers of NAD(P)HX.</text>
</comment>
<keyword evidence="6 17" id="KW-0547">Nucleotide-binding</keyword>
<evidence type="ECO:0000256" key="4">
    <source>
        <dbReference type="ARBA" id="ARBA00009524"/>
    </source>
</evidence>
<evidence type="ECO:0000256" key="14">
    <source>
        <dbReference type="ARBA" id="ARBA00025153"/>
    </source>
</evidence>
<dbReference type="InterPro" id="IPR030677">
    <property type="entry name" value="Nnr"/>
</dbReference>
<dbReference type="PROSITE" id="PS51385">
    <property type="entry name" value="YJEF_N"/>
    <property type="match status" value="1"/>
</dbReference>
<evidence type="ECO:0000256" key="15">
    <source>
        <dbReference type="ARBA" id="ARBA00048238"/>
    </source>
</evidence>
<dbReference type="InterPro" id="IPR000631">
    <property type="entry name" value="CARKD"/>
</dbReference>
<organism evidence="21">
    <name type="scientific">uncultured Campylobacterales bacterium</name>
    <dbReference type="NCBI Taxonomy" id="352960"/>
    <lineage>
        <taxon>Bacteria</taxon>
        <taxon>Pseudomonadati</taxon>
        <taxon>Campylobacterota</taxon>
        <taxon>Epsilonproteobacteria</taxon>
        <taxon>Campylobacterales</taxon>
        <taxon>environmental samples</taxon>
    </lineage>
</organism>
<keyword evidence="13" id="KW-0511">Multifunctional enzyme</keyword>
<dbReference type="CDD" id="cd01171">
    <property type="entry name" value="YXKO-related"/>
    <property type="match status" value="1"/>
</dbReference>
<dbReference type="Pfam" id="PF01256">
    <property type="entry name" value="Carb_kinase"/>
    <property type="match status" value="1"/>
</dbReference>
<evidence type="ECO:0000313" key="21">
    <source>
        <dbReference type="EMBL" id="CAA6815444.1"/>
    </source>
</evidence>
<dbReference type="HAMAP" id="MF_01966">
    <property type="entry name" value="NADHX_epimerase"/>
    <property type="match status" value="1"/>
</dbReference>
<dbReference type="Gene3D" id="3.40.50.10260">
    <property type="entry name" value="YjeF N-terminal domain"/>
    <property type="match status" value="1"/>
</dbReference>
<accession>A0A6S6T8X6</accession>
<feature type="domain" description="YjeF N-terminal" evidence="20">
    <location>
        <begin position="8"/>
        <end position="202"/>
    </location>
</feature>
<dbReference type="EMBL" id="CACVAW010000067">
    <property type="protein sequence ID" value="CAA6815444.1"/>
    <property type="molecule type" value="Genomic_DNA"/>
</dbReference>
<feature type="binding site" evidence="17">
    <location>
        <position position="149"/>
    </location>
    <ligand>
        <name>K(+)</name>
        <dbReference type="ChEBI" id="CHEBI:29103"/>
    </ligand>
</feature>
<name>A0A6S6T8X6_9BACT</name>
<dbReference type="SUPFAM" id="SSF53613">
    <property type="entry name" value="Ribokinase-like"/>
    <property type="match status" value="1"/>
</dbReference>
<evidence type="ECO:0000259" key="20">
    <source>
        <dbReference type="PROSITE" id="PS51385"/>
    </source>
</evidence>
<evidence type="ECO:0000256" key="9">
    <source>
        <dbReference type="ARBA" id="ARBA00022958"/>
    </source>
</evidence>
<keyword evidence="8 17" id="KW-0521">NADP</keyword>
<comment type="similarity">
    <text evidence="17">Belongs to the NnrE/AIBP family.</text>
</comment>
<dbReference type="GO" id="GO:0052856">
    <property type="term" value="F:NAD(P)HX epimerase activity"/>
    <property type="evidence" value="ECO:0007669"/>
    <property type="project" value="UniProtKB-UniRule"/>
</dbReference>
<feature type="binding site" evidence="17">
    <location>
        <position position="55"/>
    </location>
    <ligand>
        <name>K(+)</name>
        <dbReference type="ChEBI" id="CHEBI:29103"/>
    </ligand>
</feature>
<dbReference type="PANTHER" id="PTHR12592">
    <property type="entry name" value="ATP-DEPENDENT (S)-NAD(P)H-HYDRATE DEHYDRATASE FAMILY MEMBER"/>
    <property type="match status" value="1"/>
</dbReference>
<evidence type="ECO:0000256" key="16">
    <source>
        <dbReference type="ARBA" id="ARBA00049209"/>
    </source>
</evidence>
<evidence type="ECO:0000256" key="8">
    <source>
        <dbReference type="ARBA" id="ARBA00022857"/>
    </source>
</evidence>
<feature type="binding site" evidence="17">
    <location>
        <position position="113"/>
    </location>
    <ligand>
        <name>K(+)</name>
        <dbReference type="ChEBI" id="CHEBI:29103"/>
    </ligand>
</feature>
<evidence type="ECO:0000256" key="1">
    <source>
        <dbReference type="ARBA" id="ARBA00000013"/>
    </source>
</evidence>
<evidence type="ECO:0000256" key="13">
    <source>
        <dbReference type="ARBA" id="ARBA00023268"/>
    </source>
</evidence>
<dbReference type="AlphaFoldDB" id="A0A6S6T8X6"/>
<keyword evidence="9 17" id="KW-0630">Potassium</keyword>
<keyword evidence="7 18" id="KW-0067">ATP-binding</keyword>
<feature type="binding site" evidence="17">
    <location>
        <begin position="117"/>
        <end position="123"/>
    </location>
    <ligand>
        <name>(6S)-NADPHX</name>
        <dbReference type="ChEBI" id="CHEBI:64076"/>
    </ligand>
</feature>
<evidence type="ECO:0000256" key="11">
    <source>
        <dbReference type="ARBA" id="ARBA00023235"/>
    </source>
</evidence>
<keyword evidence="12 18" id="KW-0456">Lyase</keyword>
<dbReference type="SUPFAM" id="SSF64153">
    <property type="entry name" value="YjeF N-terminal domain-like"/>
    <property type="match status" value="1"/>
</dbReference>
<keyword evidence="10 17" id="KW-0520">NAD</keyword>
<dbReference type="GO" id="GO:0110051">
    <property type="term" value="P:metabolite repair"/>
    <property type="evidence" value="ECO:0007669"/>
    <property type="project" value="TreeGrafter"/>
</dbReference>
<dbReference type="Pfam" id="PF03853">
    <property type="entry name" value="YjeF_N"/>
    <property type="match status" value="1"/>
</dbReference>
<comment type="cofactor">
    <cofactor evidence="17 18">
        <name>K(+)</name>
        <dbReference type="ChEBI" id="CHEBI:29103"/>
    </cofactor>
    <text evidence="17 18">Binds 1 potassium ion per subunit.</text>
</comment>
<evidence type="ECO:0000256" key="7">
    <source>
        <dbReference type="ARBA" id="ARBA00022840"/>
    </source>
</evidence>
<comment type="catalytic activity">
    <reaction evidence="2 17 18">
        <text>(6R)-NADPHX = (6S)-NADPHX</text>
        <dbReference type="Rhea" id="RHEA:32227"/>
        <dbReference type="ChEBI" id="CHEBI:64076"/>
        <dbReference type="ChEBI" id="CHEBI:64077"/>
        <dbReference type="EC" id="5.1.99.6"/>
    </reaction>
</comment>
<dbReference type="GO" id="GO:0046872">
    <property type="term" value="F:metal ion binding"/>
    <property type="evidence" value="ECO:0007669"/>
    <property type="project" value="UniProtKB-UniRule"/>
</dbReference>
<dbReference type="GO" id="GO:0005524">
    <property type="term" value="F:ATP binding"/>
    <property type="evidence" value="ECO:0007669"/>
    <property type="project" value="UniProtKB-UniRule"/>
</dbReference>
<dbReference type="PANTHER" id="PTHR12592:SF0">
    <property type="entry name" value="ATP-DEPENDENT (S)-NAD(P)H-HYDRATE DEHYDRATASE"/>
    <property type="match status" value="1"/>
</dbReference>
<dbReference type="InterPro" id="IPR036652">
    <property type="entry name" value="YjeF_N_dom_sf"/>
</dbReference>
<comment type="similarity">
    <text evidence="3 18">In the N-terminal section; belongs to the NnrE/AIBP family.</text>
</comment>
<comment type="function">
    <text evidence="14 18">Bifunctional enzyme that catalyzes the epimerization of the S- and R-forms of NAD(P)HX and the dehydration of the S-form of NAD(P)HX at the expense of ADP, which is converted to AMP. This allows the repair of both epimers of NAD(P)HX, a damaged form of NAD(P)H that is a result of enzymatic or heat-dependent hydration.</text>
</comment>
<dbReference type="EC" id="5.1.99.6" evidence="17"/>
<keyword evidence="5 17" id="KW-0479">Metal-binding</keyword>
<dbReference type="Gene3D" id="3.40.1190.20">
    <property type="match status" value="1"/>
</dbReference>
<evidence type="ECO:0000256" key="6">
    <source>
        <dbReference type="ARBA" id="ARBA00022741"/>
    </source>
</evidence>
<evidence type="ECO:0000256" key="17">
    <source>
        <dbReference type="HAMAP-Rule" id="MF_01966"/>
    </source>
</evidence>
<dbReference type="NCBIfam" id="TIGR00196">
    <property type="entry name" value="yjeF_cterm"/>
    <property type="match status" value="1"/>
</dbReference>
<dbReference type="InterPro" id="IPR004443">
    <property type="entry name" value="YjeF_N_dom"/>
</dbReference>
<dbReference type="NCBIfam" id="TIGR00197">
    <property type="entry name" value="yjeF_nterm"/>
    <property type="match status" value="1"/>
</dbReference>
<evidence type="ECO:0000256" key="10">
    <source>
        <dbReference type="ARBA" id="ARBA00023027"/>
    </source>
</evidence>
<keyword evidence="11 17" id="KW-0413">Isomerase</keyword>
<evidence type="ECO:0000256" key="3">
    <source>
        <dbReference type="ARBA" id="ARBA00006001"/>
    </source>
</evidence>
<reference evidence="21" key="1">
    <citation type="submission" date="2020-01" db="EMBL/GenBank/DDBJ databases">
        <authorList>
            <person name="Meier V. D."/>
            <person name="Meier V D."/>
        </authorList>
    </citation>
    <scope>NUCLEOTIDE SEQUENCE</scope>
    <source>
        <strain evidence="21">HLG_WM_MAG_12</strain>
    </source>
</reference>
<sequence length="462" mass="50804">MINVYREVNTLDTRCYEKFDLTPDLLMENAINALSNEIQKHNPKDILIISGSGNNGADGIALARMLYAKHNIDLYPILEPKSKMAKLQYKRALAIGLTPITNPKINEYDLIVDSIFGSGLSSAMPKNIISLINQINEAKAIKIACDSPSGIDINGNIKTTAFKADTTITMGAMKKSLLSDTAKDYVGKIQIVNLGIDKSIYQTQTDTFLLESSDLKLPIRNSENTHKGTFGFASIYSNNGAGILSAKACINMGCGKCSIISKENLNIPEYILQEDTLNKNSNALCIGMGLGFDFDTSSLFDIDIPILIDADLFHYKDLSKLLDSKDNLILTPHPKEFLALLKNTNLGNYSIKDYQENRFELLEKFSKKYPDIVLLLKGANTVITYKNKTYINNQGNSMLSFAGSGDILAGIITSLLAQTRCLLDATINGSLIHAMGAKNYSKNNYSFGTQDLLKSIKTIQVI</sequence>
<feature type="binding site" evidence="17">
    <location>
        <begin position="54"/>
        <end position="58"/>
    </location>
    <ligand>
        <name>(6S)-NADPHX</name>
        <dbReference type="ChEBI" id="CHEBI:64076"/>
    </ligand>
</feature>
<dbReference type="GO" id="GO:0052855">
    <property type="term" value="F:ADP-dependent NAD(P)H-hydrate dehydratase activity"/>
    <property type="evidence" value="ECO:0007669"/>
    <property type="project" value="UniProtKB-UniRule"/>
</dbReference>
<gene>
    <name evidence="17" type="primary">nnrE</name>
    <name evidence="21" type="ORF">HELGO_WM9047</name>
</gene>
<evidence type="ECO:0000259" key="19">
    <source>
        <dbReference type="PROSITE" id="PS51383"/>
    </source>
</evidence>
<comment type="catalytic activity">
    <reaction evidence="16 18">
        <text>(6S)-NADPHX + ADP = AMP + phosphate + NADPH + H(+)</text>
        <dbReference type="Rhea" id="RHEA:32235"/>
        <dbReference type="ChEBI" id="CHEBI:15378"/>
        <dbReference type="ChEBI" id="CHEBI:43474"/>
        <dbReference type="ChEBI" id="CHEBI:57783"/>
        <dbReference type="ChEBI" id="CHEBI:64076"/>
        <dbReference type="ChEBI" id="CHEBI:456215"/>
        <dbReference type="ChEBI" id="CHEBI:456216"/>
        <dbReference type="EC" id="4.2.1.136"/>
    </reaction>
</comment>
<dbReference type="PROSITE" id="PS51383">
    <property type="entry name" value="YJEF_C_3"/>
    <property type="match status" value="1"/>
</dbReference>
<dbReference type="PIRSF" id="PIRSF017184">
    <property type="entry name" value="Nnr"/>
    <property type="match status" value="1"/>
</dbReference>
<evidence type="ECO:0000256" key="12">
    <source>
        <dbReference type="ARBA" id="ARBA00023239"/>
    </source>
</evidence>
<dbReference type="InterPro" id="IPR029056">
    <property type="entry name" value="Ribokinase-like"/>
</dbReference>
<proteinExistence type="inferred from homology"/>
<evidence type="ECO:0000256" key="18">
    <source>
        <dbReference type="PIRNR" id="PIRNR017184"/>
    </source>
</evidence>
<comment type="caution">
    <text evidence="17">Lacks conserved residue(s) required for the propagation of feature annotation.</text>
</comment>